<keyword evidence="6" id="KW-1185">Reference proteome</keyword>
<dbReference type="Gene3D" id="3.40.50.300">
    <property type="entry name" value="P-loop containing nucleotide triphosphate hydrolases"/>
    <property type="match status" value="1"/>
</dbReference>
<dbReference type="PROSITE" id="PS50297">
    <property type="entry name" value="ANK_REP_REGION"/>
    <property type="match status" value="5"/>
</dbReference>
<dbReference type="PANTHER" id="PTHR10039">
    <property type="entry name" value="AMELOGENIN"/>
    <property type="match status" value="1"/>
</dbReference>
<name>A0A9P9WVR1_9PEZI</name>
<organism evidence="5 6">
    <name type="scientific">Neoarthrinium moseri</name>
    <dbReference type="NCBI Taxonomy" id="1658444"/>
    <lineage>
        <taxon>Eukaryota</taxon>
        <taxon>Fungi</taxon>
        <taxon>Dikarya</taxon>
        <taxon>Ascomycota</taxon>
        <taxon>Pezizomycotina</taxon>
        <taxon>Sordariomycetes</taxon>
        <taxon>Xylariomycetidae</taxon>
        <taxon>Amphisphaeriales</taxon>
        <taxon>Apiosporaceae</taxon>
        <taxon>Neoarthrinium</taxon>
    </lineage>
</organism>
<keyword evidence="2" id="KW-0040">ANK repeat</keyword>
<dbReference type="AlphaFoldDB" id="A0A9P9WVR1"/>
<dbReference type="InterPro" id="IPR002110">
    <property type="entry name" value="Ankyrin_rpt"/>
</dbReference>
<reference evidence="5" key="1">
    <citation type="submission" date="2021-03" db="EMBL/GenBank/DDBJ databases">
        <title>Revisited historic fungal species revealed as producer of novel bioactive compounds through whole genome sequencing and comparative genomics.</title>
        <authorList>
            <person name="Vignolle G.A."/>
            <person name="Hochenegger N."/>
            <person name="Mach R.L."/>
            <person name="Mach-Aigner A.R."/>
            <person name="Javad Rahimi M."/>
            <person name="Salim K.A."/>
            <person name="Chan C.M."/>
            <person name="Lim L.B.L."/>
            <person name="Cai F."/>
            <person name="Druzhinina I.S."/>
            <person name="U'Ren J.M."/>
            <person name="Derntl C."/>
        </authorList>
    </citation>
    <scope>NUCLEOTIDE SEQUENCE</scope>
    <source>
        <strain evidence="5">TUCIM 5799</strain>
    </source>
</reference>
<evidence type="ECO:0000256" key="2">
    <source>
        <dbReference type="PROSITE-ProRule" id="PRU00023"/>
    </source>
</evidence>
<dbReference type="Pfam" id="PF24883">
    <property type="entry name" value="NPHP3_N"/>
    <property type="match status" value="1"/>
</dbReference>
<dbReference type="PROSITE" id="PS50088">
    <property type="entry name" value="ANK_REPEAT"/>
    <property type="match status" value="5"/>
</dbReference>
<evidence type="ECO:0008006" key="7">
    <source>
        <dbReference type="Google" id="ProtNLM"/>
    </source>
</evidence>
<dbReference type="InterPro" id="IPR054471">
    <property type="entry name" value="GPIID_WHD"/>
</dbReference>
<feature type="domain" description="GPI inositol-deacylase winged helix" evidence="3">
    <location>
        <begin position="459"/>
        <end position="535"/>
    </location>
</feature>
<feature type="domain" description="Nephrocystin 3-like N-terminal" evidence="4">
    <location>
        <begin position="178"/>
        <end position="343"/>
    </location>
</feature>
<dbReference type="Gene3D" id="1.25.40.20">
    <property type="entry name" value="Ankyrin repeat-containing domain"/>
    <property type="match status" value="2"/>
</dbReference>
<dbReference type="SUPFAM" id="SSF52540">
    <property type="entry name" value="P-loop containing nucleoside triphosphate hydrolases"/>
    <property type="match status" value="1"/>
</dbReference>
<dbReference type="SMART" id="SM00248">
    <property type="entry name" value="ANK"/>
    <property type="match status" value="10"/>
</dbReference>
<dbReference type="InterPro" id="IPR027417">
    <property type="entry name" value="P-loop_NTPase"/>
</dbReference>
<dbReference type="InterPro" id="IPR056884">
    <property type="entry name" value="NPHP3-like_N"/>
</dbReference>
<gene>
    <name evidence="5" type="ORF">JX265_001752</name>
</gene>
<feature type="repeat" description="ANK" evidence="2">
    <location>
        <begin position="834"/>
        <end position="866"/>
    </location>
</feature>
<keyword evidence="1" id="KW-0677">Repeat</keyword>
<feature type="repeat" description="ANK" evidence="2">
    <location>
        <begin position="801"/>
        <end position="833"/>
    </location>
</feature>
<proteinExistence type="predicted"/>
<dbReference type="Pfam" id="PF12796">
    <property type="entry name" value="Ank_2"/>
    <property type="match status" value="2"/>
</dbReference>
<feature type="repeat" description="ANK" evidence="2">
    <location>
        <begin position="704"/>
        <end position="736"/>
    </location>
</feature>
<feature type="repeat" description="ANK" evidence="2">
    <location>
        <begin position="671"/>
        <end position="703"/>
    </location>
</feature>
<protein>
    <recommendedName>
        <fullName evidence="7">NACHT domain-containing protein</fullName>
    </recommendedName>
</protein>
<evidence type="ECO:0000259" key="4">
    <source>
        <dbReference type="Pfam" id="PF24883"/>
    </source>
</evidence>
<evidence type="ECO:0000313" key="6">
    <source>
        <dbReference type="Proteomes" id="UP000829685"/>
    </source>
</evidence>
<feature type="repeat" description="ANK" evidence="2">
    <location>
        <begin position="737"/>
        <end position="769"/>
    </location>
</feature>
<dbReference type="PANTHER" id="PTHR10039:SF15">
    <property type="entry name" value="NACHT DOMAIN-CONTAINING PROTEIN"/>
    <property type="match status" value="1"/>
</dbReference>
<dbReference type="SUPFAM" id="SSF48403">
    <property type="entry name" value="Ankyrin repeat"/>
    <property type="match status" value="1"/>
</dbReference>
<accession>A0A9P9WVR1</accession>
<evidence type="ECO:0000259" key="3">
    <source>
        <dbReference type="Pfam" id="PF22939"/>
    </source>
</evidence>
<dbReference type="Proteomes" id="UP000829685">
    <property type="component" value="Unassembled WGS sequence"/>
</dbReference>
<evidence type="ECO:0000256" key="1">
    <source>
        <dbReference type="ARBA" id="ARBA00022737"/>
    </source>
</evidence>
<evidence type="ECO:0000313" key="5">
    <source>
        <dbReference type="EMBL" id="KAI1880131.1"/>
    </source>
</evidence>
<sequence length="1038" mass="114869">MSFGFSVGDFLAIIELSMRVRKEFADAPAQFHAVSAEIRSLSIVLQDVDALLSHQSINGSQLEALKEVASSCRTVLGDLAKLLSRYMSLNVQGQGVKRKVIRAWKRLEWEPRDVCELRSRITSNIVLLNSLVHGISRDNTVYLVHVQEKREHQEILDWLTSVDYAAQQSDFLGRRQAGTGQWFLKSPQYEAWASNRGQSLFCPGIPGAGKTILASVAVNDLASQLSSDLSFGLCYIFCNFRQNSEQSFGNIMLSLLRQLSQYTHSLPQAVINLYGRHQGKHTKPSTSEICDAVERVILTKSRTFIVIDALDELQISDGSRSKLISALFNLRDKFSANILVTSRFTPDISQSFEGSPSLEISASYADILTYLDEQIPYLSVVISGNPALCNDVKHCIAESVSGMFLLAQLYLDSLRGKRSPKAVRAALGSISNKIPGNDAIHVAYRDAMDRIYRQMRDQTDLAMEVLLWITCARRPLSVIELQQALAVELNEAAFDEENLTNIQEIVSVCYGLVTVDTESNIVRLVHYTAQQFFEQTQKEWFPAADEHITKVCITYLSYKVFEEGPCKSRQELKNRLSSYPLYEYATAFWGFHAQMANMVIEFLNFLQNEPRLESATQALSIMLIRSGPPTAHDTGLKVRTATGLHMAAHFGFEEAVSRLLELYNPDTRDSDGYTPLHWATAVSRQTVVRILIEKGASLEVKGLHGAQPLSIAALNEDYDLVHFFLEKGADVNAADDDGVTALMYAAKYGSADVVRLLIQRGAHVNATNDRGQTALALRTTSDKILTALLENGADANIASVRGTTPLMNAARDGAISSVRQLIEYRADVHAKTDEGFTALAYAAEFGRLDTVSLLLECNADPNSQDNMGRPPVFYAVVGGHEGTAALLLCCPNVDVTIKDVYGNTVLSVAARLGCVKTVVTLLSLLDIEPHPRDQFGRTPLWWARYQGHDRIVTLLTAASPSANDEHGSVAIAAHPRSHFQGYLLYCDACLLPIPEEESYYRCRLCNGGNFDICVSCRDLGADCLNSLHSLVATTKRYE</sequence>
<dbReference type="EMBL" id="JAFIMR010000003">
    <property type="protein sequence ID" value="KAI1880131.1"/>
    <property type="molecule type" value="Genomic_DNA"/>
</dbReference>
<dbReference type="Pfam" id="PF22939">
    <property type="entry name" value="WHD_GPIID"/>
    <property type="match status" value="1"/>
</dbReference>
<dbReference type="Pfam" id="PF13857">
    <property type="entry name" value="Ank_5"/>
    <property type="match status" value="1"/>
</dbReference>
<dbReference type="PRINTS" id="PR01415">
    <property type="entry name" value="ANKYRIN"/>
</dbReference>
<comment type="caution">
    <text evidence="5">The sequence shown here is derived from an EMBL/GenBank/DDBJ whole genome shotgun (WGS) entry which is preliminary data.</text>
</comment>
<dbReference type="InterPro" id="IPR036770">
    <property type="entry name" value="Ankyrin_rpt-contain_sf"/>
</dbReference>